<reference evidence="2 3" key="1">
    <citation type="submission" date="2018-09" db="EMBL/GenBank/DDBJ databases">
        <title>Genomic investigation of the strawberry pathogen Phytophthora fragariae indicates pathogenicity is determined by transcriptional variation in three key races.</title>
        <authorList>
            <person name="Adams T.M."/>
            <person name="Armitage A.D."/>
            <person name="Sobczyk M.K."/>
            <person name="Bates H.J."/>
            <person name="Dunwell J.M."/>
            <person name="Nellist C.F."/>
            <person name="Harrison R.J."/>
        </authorList>
    </citation>
    <scope>NUCLEOTIDE SEQUENCE [LARGE SCALE GENOMIC DNA]</scope>
    <source>
        <strain evidence="2 3">SCRP324</strain>
    </source>
</reference>
<protein>
    <submittedName>
        <fullName evidence="2">Uncharacterized protein</fullName>
    </submittedName>
</protein>
<evidence type="ECO:0000313" key="2">
    <source>
        <dbReference type="EMBL" id="KAE9028352.1"/>
    </source>
</evidence>
<evidence type="ECO:0000256" key="1">
    <source>
        <dbReference type="SAM" id="MobiDB-lite"/>
    </source>
</evidence>
<organism evidence="2 3">
    <name type="scientific">Phytophthora rubi</name>
    <dbReference type="NCBI Taxonomy" id="129364"/>
    <lineage>
        <taxon>Eukaryota</taxon>
        <taxon>Sar</taxon>
        <taxon>Stramenopiles</taxon>
        <taxon>Oomycota</taxon>
        <taxon>Peronosporomycetes</taxon>
        <taxon>Peronosporales</taxon>
        <taxon>Peronosporaceae</taxon>
        <taxon>Phytophthora</taxon>
    </lineage>
</organism>
<sequence length="136" mass="16020">MRKSGTVEQFEERDRLLLDIIAQTDDWSDKIEADNRVKEAKQRSIESSGELMPRLAMNEIEETEDSERGKSLKSASEEEGNKYEYKTQRLALEKEEAEKQRQHHAKEAEKRRQHELELKQDVKKLKKIVKSECMNS</sequence>
<proteinExistence type="predicted"/>
<evidence type="ECO:0000313" key="3">
    <source>
        <dbReference type="Proteomes" id="UP000435112"/>
    </source>
</evidence>
<dbReference type="Proteomes" id="UP000435112">
    <property type="component" value="Unassembled WGS sequence"/>
</dbReference>
<gene>
    <name evidence="2" type="ORF">PR002_g10424</name>
</gene>
<dbReference type="AlphaFoldDB" id="A0A6A3M9Z3"/>
<accession>A0A6A3M9Z3</accession>
<dbReference type="OrthoDB" id="124103at2759"/>
<comment type="caution">
    <text evidence="2">The sequence shown here is derived from an EMBL/GenBank/DDBJ whole genome shotgun (WGS) entry which is preliminary data.</text>
</comment>
<name>A0A6A3M9Z3_9STRA</name>
<feature type="compositionally biased region" description="Basic and acidic residues" evidence="1">
    <location>
        <begin position="66"/>
        <end position="118"/>
    </location>
</feature>
<dbReference type="EMBL" id="QXFU01000589">
    <property type="protein sequence ID" value="KAE9028352.1"/>
    <property type="molecule type" value="Genomic_DNA"/>
</dbReference>
<feature type="region of interest" description="Disordered" evidence="1">
    <location>
        <begin position="41"/>
        <end position="118"/>
    </location>
</feature>